<dbReference type="PANTHER" id="PTHR43101">
    <property type="entry name" value="BETA-FRUCTOSIDASE"/>
    <property type="match status" value="1"/>
</dbReference>
<keyword evidence="5" id="KW-0963">Cytoplasm</keyword>
<keyword evidence="3 4" id="KW-0326">Glycosidase</keyword>
<evidence type="ECO:0000259" key="6">
    <source>
        <dbReference type="Pfam" id="PF00251"/>
    </source>
</evidence>
<evidence type="ECO:0000256" key="2">
    <source>
        <dbReference type="ARBA" id="ARBA00022801"/>
    </source>
</evidence>
<sequence>MIIFNQGKYRSLHTAQPNELTQLAEQVAQDIHHRPKYHLAPPTGLLNDPNGLIFDGDHYHIFYQWFPFGAFHGMKHWRHYRTKDFQHFELADCLIPDELFESHGCYSGGAINYQDKIVVFYTGNTRRESDNQRIPFQNIAIFDRNGTLLEKRPLLTAAPQGYTEHCRDPKPFVTENGKIRFVLGAQRDNLSGTALLYEMDSLQDTPRLLGELTLSPFDNQQIFMWECPDLTKLSGKDIFIWSPQGKKRETNQFQNNYHATYVVGQLQERNFNIENFAELDQGFDFYAPQTFSGLNNTDETIMYGWCGLPDLQYPTDRYQWHSMLTLPRKLWLEGTTIYQYPIEQVQKNIQQCQQYTITDQLEYPNLTQSYLHLAVKQQPFCLRLFSNDKQQHLTLSYKNGIFCLDRSQTEQTESMRQFGQQRYCKIEQLDEIDIFIDHSIIEIFFNHGEKAMTSRFFIENKQNVIVVEQPMTVTIGSVLPIHFDKDTL</sequence>
<reference evidence="8 9" key="1">
    <citation type="submission" date="2024-09" db="EMBL/GenBank/DDBJ databases">
        <authorList>
            <person name="Sun Q."/>
            <person name="Mori K."/>
        </authorList>
    </citation>
    <scope>NUCLEOTIDE SEQUENCE [LARGE SCALE GENOMIC DNA]</scope>
    <source>
        <strain evidence="8 9">CCM 7539</strain>
    </source>
</reference>
<dbReference type="EMBL" id="JBHLWB010000003">
    <property type="protein sequence ID" value="MFC0308823.1"/>
    <property type="molecule type" value="Genomic_DNA"/>
</dbReference>
<dbReference type="InterPro" id="IPR018053">
    <property type="entry name" value="Glyco_hydro_32_AS"/>
</dbReference>
<accession>A0ABV6GZM9</accession>
<dbReference type="InterPro" id="IPR006232">
    <property type="entry name" value="Suc6P_hydrolase"/>
</dbReference>
<dbReference type="CDD" id="cd18623">
    <property type="entry name" value="GH32_ScrB-like"/>
    <property type="match status" value="1"/>
</dbReference>
<evidence type="ECO:0000259" key="7">
    <source>
        <dbReference type="Pfam" id="PF08244"/>
    </source>
</evidence>
<dbReference type="Proteomes" id="UP001589767">
    <property type="component" value="Unassembled WGS sequence"/>
</dbReference>
<dbReference type="SUPFAM" id="SSF49899">
    <property type="entry name" value="Concanavalin A-like lectins/glucanases"/>
    <property type="match status" value="1"/>
</dbReference>
<evidence type="ECO:0000256" key="5">
    <source>
        <dbReference type="RuleBase" id="RU365015"/>
    </source>
</evidence>
<comment type="pathway">
    <text evidence="5">Glycan biosynthesis; sucrose metabolism.</text>
</comment>
<organism evidence="8 9">
    <name type="scientific">Gallibacterium trehalosifermentans</name>
    <dbReference type="NCBI Taxonomy" id="516935"/>
    <lineage>
        <taxon>Bacteria</taxon>
        <taxon>Pseudomonadati</taxon>
        <taxon>Pseudomonadota</taxon>
        <taxon>Gammaproteobacteria</taxon>
        <taxon>Pasteurellales</taxon>
        <taxon>Pasteurellaceae</taxon>
        <taxon>Gallibacterium</taxon>
    </lineage>
</organism>
<name>A0ABV6GZM9_9PAST</name>
<comment type="catalytic activity">
    <reaction evidence="4">
        <text>Hydrolysis of terminal non-reducing beta-D-fructofuranoside residues in beta-D-fructofuranosides.</text>
        <dbReference type="EC" id="3.2.1.26"/>
    </reaction>
</comment>
<keyword evidence="2 4" id="KW-0378">Hydrolase</keyword>
<dbReference type="InterPro" id="IPR013148">
    <property type="entry name" value="Glyco_hydro_32_N"/>
</dbReference>
<keyword evidence="9" id="KW-1185">Reference proteome</keyword>
<protein>
    <recommendedName>
        <fullName evidence="4">Sucrose-6-phosphate hydrolase</fullName>
        <ecNumber evidence="4">3.2.1.26</ecNumber>
    </recommendedName>
    <alternativeName>
        <fullName evidence="5">Invertase</fullName>
    </alternativeName>
</protein>
<dbReference type="SUPFAM" id="SSF75005">
    <property type="entry name" value="Arabinanase/levansucrase/invertase"/>
    <property type="match status" value="1"/>
</dbReference>
<dbReference type="SMART" id="SM00640">
    <property type="entry name" value="Glyco_32"/>
    <property type="match status" value="1"/>
</dbReference>
<dbReference type="Pfam" id="PF08244">
    <property type="entry name" value="Glyco_hydro_32C"/>
    <property type="match status" value="1"/>
</dbReference>
<dbReference type="InterPro" id="IPR013189">
    <property type="entry name" value="Glyco_hydro_32_C"/>
</dbReference>
<dbReference type="InterPro" id="IPR013320">
    <property type="entry name" value="ConA-like_dom_sf"/>
</dbReference>
<dbReference type="Pfam" id="PF00251">
    <property type="entry name" value="Glyco_hydro_32N"/>
    <property type="match status" value="1"/>
</dbReference>
<comment type="similarity">
    <text evidence="1 4">Belongs to the glycosyl hydrolase 32 family.</text>
</comment>
<evidence type="ECO:0000313" key="9">
    <source>
        <dbReference type="Proteomes" id="UP001589767"/>
    </source>
</evidence>
<dbReference type="InterPro" id="IPR023296">
    <property type="entry name" value="Glyco_hydro_beta-prop_sf"/>
</dbReference>
<dbReference type="PROSITE" id="PS00609">
    <property type="entry name" value="GLYCOSYL_HYDROL_F32"/>
    <property type="match status" value="1"/>
</dbReference>
<dbReference type="Gene3D" id="2.115.10.20">
    <property type="entry name" value="Glycosyl hydrolase domain, family 43"/>
    <property type="match status" value="1"/>
</dbReference>
<evidence type="ECO:0000256" key="1">
    <source>
        <dbReference type="ARBA" id="ARBA00009902"/>
    </source>
</evidence>
<feature type="domain" description="Glycosyl hydrolase family 32 N-terminal" evidence="6">
    <location>
        <begin position="38"/>
        <end position="341"/>
    </location>
</feature>
<dbReference type="NCBIfam" id="TIGR01322">
    <property type="entry name" value="scrB_fam"/>
    <property type="match status" value="1"/>
</dbReference>
<feature type="domain" description="Glycosyl hydrolase family 32 C-terminal" evidence="7">
    <location>
        <begin position="375"/>
        <end position="462"/>
    </location>
</feature>
<comment type="subcellular location">
    <subcellularLocation>
        <location evidence="5">Cytoplasm</location>
    </subcellularLocation>
</comment>
<keyword evidence="5" id="KW-0119">Carbohydrate metabolism</keyword>
<evidence type="ECO:0000313" key="8">
    <source>
        <dbReference type="EMBL" id="MFC0308823.1"/>
    </source>
</evidence>
<dbReference type="EC" id="3.2.1.26" evidence="4"/>
<evidence type="ECO:0000256" key="3">
    <source>
        <dbReference type="ARBA" id="ARBA00023295"/>
    </source>
</evidence>
<gene>
    <name evidence="8" type="ORF">ACFFHK_03750</name>
</gene>
<evidence type="ECO:0000256" key="4">
    <source>
        <dbReference type="RuleBase" id="RU362110"/>
    </source>
</evidence>
<dbReference type="InterPro" id="IPR001362">
    <property type="entry name" value="Glyco_hydro_32"/>
</dbReference>
<comment type="caution">
    <text evidence="8">The sequence shown here is derived from an EMBL/GenBank/DDBJ whole genome shotgun (WGS) entry which is preliminary data.</text>
</comment>
<comment type="function">
    <text evidence="5">Enables the bacterium to metabolize sucrose as a sole carbon source.</text>
</comment>
<proteinExistence type="inferred from homology"/>
<dbReference type="GO" id="GO:0016787">
    <property type="term" value="F:hydrolase activity"/>
    <property type="evidence" value="ECO:0007669"/>
    <property type="project" value="UniProtKB-KW"/>
</dbReference>
<dbReference type="Gene3D" id="2.60.120.560">
    <property type="entry name" value="Exo-inulinase, domain 1"/>
    <property type="match status" value="1"/>
</dbReference>
<dbReference type="RefSeq" id="WP_382369580.1">
    <property type="nucleotide sequence ID" value="NZ_JBHLWB010000003.1"/>
</dbReference>
<dbReference type="PANTHER" id="PTHR43101:SF1">
    <property type="entry name" value="BETA-FRUCTOSIDASE"/>
    <property type="match status" value="1"/>
</dbReference>
<dbReference type="InterPro" id="IPR051214">
    <property type="entry name" value="GH32_Enzymes"/>
</dbReference>